<dbReference type="GO" id="GO:0005886">
    <property type="term" value="C:plasma membrane"/>
    <property type="evidence" value="ECO:0007669"/>
    <property type="project" value="UniProtKB-SubCell"/>
</dbReference>
<feature type="transmembrane region" description="Helical" evidence="7">
    <location>
        <begin position="48"/>
        <end position="67"/>
    </location>
</feature>
<dbReference type="EMBL" id="JYGQ01000004">
    <property type="protein sequence ID" value="KJQ69703.1"/>
    <property type="molecule type" value="Genomic_DNA"/>
</dbReference>
<comment type="caution">
    <text evidence="9">The sequence shown here is derived from an EMBL/GenBank/DDBJ whole genome shotgun (WGS) entry which is preliminary data.</text>
</comment>
<keyword evidence="5 7" id="KW-1133">Transmembrane helix</keyword>
<evidence type="ECO:0000256" key="2">
    <source>
        <dbReference type="ARBA" id="ARBA00007400"/>
    </source>
</evidence>
<comment type="similarity">
    <text evidence="2">Belongs to the acyltransferase 3 family.</text>
</comment>
<dbReference type="Pfam" id="PF01757">
    <property type="entry name" value="Acyl_transf_3"/>
    <property type="match status" value="1"/>
</dbReference>
<feature type="transmembrane region" description="Helical" evidence="7">
    <location>
        <begin position="134"/>
        <end position="152"/>
    </location>
</feature>
<feature type="transmembrane region" description="Helical" evidence="7">
    <location>
        <begin position="88"/>
        <end position="105"/>
    </location>
</feature>
<feature type="domain" description="Acyltransferase 3" evidence="8">
    <location>
        <begin position="13"/>
        <end position="324"/>
    </location>
</feature>
<dbReference type="RefSeq" id="WP_033686425.1">
    <property type="nucleotide sequence ID" value="NZ_JYGQ01000004.1"/>
</dbReference>
<keyword evidence="6 7" id="KW-0472">Membrane</keyword>
<keyword evidence="4 7" id="KW-0812">Transmembrane</keyword>
<evidence type="ECO:0000256" key="3">
    <source>
        <dbReference type="ARBA" id="ARBA00022475"/>
    </source>
</evidence>
<dbReference type="PANTHER" id="PTHR40074">
    <property type="entry name" value="O-ACETYLTRANSFERASE WECH"/>
    <property type="match status" value="1"/>
</dbReference>
<evidence type="ECO:0000256" key="7">
    <source>
        <dbReference type="SAM" id="Phobius"/>
    </source>
</evidence>
<dbReference type="PANTHER" id="PTHR40074:SF2">
    <property type="entry name" value="O-ACETYLTRANSFERASE WECH"/>
    <property type="match status" value="1"/>
</dbReference>
<keyword evidence="3" id="KW-1003">Cell membrane</keyword>
<name>A0A081Q9Y3_STRMT</name>
<dbReference type="PATRIC" id="fig|28037.100.peg.345"/>
<dbReference type="GO" id="GO:0016413">
    <property type="term" value="F:O-acetyltransferase activity"/>
    <property type="evidence" value="ECO:0007669"/>
    <property type="project" value="TreeGrafter"/>
</dbReference>
<sequence>MNSFSKQKPARIEWIDFGKGLTVLMVVFGHVVLGLFESKRFEDNNQWLLFVTQIFYLFHIPVFYALSGFFFKPVDNLKTFATFVKQKTIILGIPYLFYSVLQFGLQKLGGATVRNAASFWDLLNIYQTPLGVSWYLYVLWWIYLVVAFLSIWIKSYHKLFFISVVAYLLSIFAPTNIYIVQKIFLWTFFFLLGSWIRHSGVGTFLTNRWKSISCVTLVVITVFLIYWQLSAPTFYISYDRPGLNGFIFPVSVILAMASYPILSDKLNRVADYFRKIGKDSLVIYLLHAPIVSVTRIALLKLGVSNIFIHIFMGLLLGWFGSIVILYLSKKIPYADFVFYPMKYLRKVK</sequence>
<reference evidence="9 10" key="1">
    <citation type="submission" date="2015-02" db="EMBL/GenBank/DDBJ databases">
        <title>Evolution of amylase-binding proteins of oral streptococcal species.</title>
        <authorList>
            <person name="Haase E.M."/>
        </authorList>
    </citation>
    <scope>NUCLEOTIDE SEQUENCE [LARGE SCALE GENOMIC DNA]</scope>
    <source>
        <strain evidence="9 10">SK137</strain>
    </source>
</reference>
<keyword evidence="9" id="KW-0012">Acyltransferase</keyword>
<feature type="transmembrane region" description="Helical" evidence="7">
    <location>
        <begin position="306"/>
        <end position="327"/>
    </location>
</feature>
<evidence type="ECO:0000313" key="10">
    <source>
        <dbReference type="Proteomes" id="UP000033415"/>
    </source>
</evidence>
<feature type="transmembrane region" description="Helical" evidence="7">
    <location>
        <begin position="159"/>
        <end position="177"/>
    </location>
</feature>
<organism evidence="9 10">
    <name type="scientific">Streptococcus mitis</name>
    <dbReference type="NCBI Taxonomy" id="28037"/>
    <lineage>
        <taxon>Bacteria</taxon>
        <taxon>Bacillati</taxon>
        <taxon>Bacillota</taxon>
        <taxon>Bacilli</taxon>
        <taxon>Lactobacillales</taxon>
        <taxon>Streptococcaceae</taxon>
        <taxon>Streptococcus</taxon>
        <taxon>Streptococcus mitis group</taxon>
    </lineage>
</organism>
<dbReference type="InterPro" id="IPR002656">
    <property type="entry name" value="Acyl_transf_3_dom"/>
</dbReference>
<comment type="subcellular location">
    <subcellularLocation>
        <location evidence="1">Cell membrane</location>
        <topology evidence="1">Multi-pass membrane protein</topology>
    </subcellularLocation>
</comment>
<feature type="transmembrane region" description="Helical" evidence="7">
    <location>
        <begin position="183"/>
        <end position="205"/>
    </location>
</feature>
<dbReference type="AlphaFoldDB" id="A0A081Q9Y3"/>
<evidence type="ECO:0000256" key="6">
    <source>
        <dbReference type="ARBA" id="ARBA00023136"/>
    </source>
</evidence>
<dbReference type="GO" id="GO:0009246">
    <property type="term" value="P:enterobacterial common antigen biosynthetic process"/>
    <property type="evidence" value="ECO:0007669"/>
    <property type="project" value="TreeGrafter"/>
</dbReference>
<evidence type="ECO:0000313" key="9">
    <source>
        <dbReference type="EMBL" id="KJQ69703.1"/>
    </source>
</evidence>
<evidence type="ECO:0000256" key="5">
    <source>
        <dbReference type="ARBA" id="ARBA00022989"/>
    </source>
</evidence>
<protein>
    <submittedName>
        <fullName evidence="9">Acyltransferase family protein</fullName>
    </submittedName>
</protein>
<dbReference type="Proteomes" id="UP000033415">
    <property type="component" value="Unassembled WGS sequence"/>
</dbReference>
<gene>
    <name evidence="9" type="ORF">TZ91_01541</name>
</gene>
<evidence type="ECO:0000256" key="4">
    <source>
        <dbReference type="ARBA" id="ARBA00022692"/>
    </source>
</evidence>
<accession>A0A081Q9Y3</accession>
<proteinExistence type="inferred from homology"/>
<feature type="transmembrane region" description="Helical" evidence="7">
    <location>
        <begin position="20"/>
        <end position="36"/>
    </location>
</feature>
<keyword evidence="9" id="KW-0808">Transferase</keyword>
<evidence type="ECO:0000259" key="8">
    <source>
        <dbReference type="Pfam" id="PF01757"/>
    </source>
</evidence>
<feature type="transmembrane region" description="Helical" evidence="7">
    <location>
        <begin position="241"/>
        <end position="261"/>
    </location>
</feature>
<evidence type="ECO:0000256" key="1">
    <source>
        <dbReference type="ARBA" id="ARBA00004651"/>
    </source>
</evidence>
<feature type="transmembrane region" description="Helical" evidence="7">
    <location>
        <begin position="212"/>
        <end position="229"/>
    </location>
</feature>
<feature type="transmembrane region" description="Helical" evidence="7">
    <location>
        <begin position="281"/>
        <end position="300"/>
    </location>
</feature>